<gene>
    <name evidence="2" type="primary">LOC136081783</name>
</gene>
<keyword evidence="1" id="KW-1185">Reference proteome</keyword>
<accession>A0ABM4C329</accession>
<dbReference type="RefSeq" id="XP_065655958.1">
    <property type="nucleotide sequence ID" value="XM_065799886.1"/>
</dbReference>
<evidence type="ECO:0000313" key="1">
    <source>
        <dbReference type="Proteomes" id="UP001652625"/>
    </source>
</evidence>
<name>A0ABM4C329_HYDVU</name>
<protein>
    <submittedName>
        <fullName evidence="2">Uncharacterized protein LOC136081783</fullName>
    </submittedName>
</protein>
<proteinExistence type="predicted"/>
<reference evidence="2" key="1">
    <citation type="submission" date="2025-08" db="UniProtKB">
        <authorList>
            <consortium name="RefSeq"/>
        </authorList>
    </citation>
    <scope>IDENTIFICATION</scope>
</reference>
<evidence type="ECO:0000313" key="2">
    <source>
        <dbReference type="RefSeq" id="XP_065655958.1"/>
    </source>
</evidence>
<dbReference type="Proteomes" id="UP001652625">
    <property type="component" value="Chromosome 06"/>
</dbReference>
<organism evidence="1 2">
    <name type="scientific">Hydra vulgaris</name>
    <name type="common">Hydra</name>
    <name type="synonym">Hydra attenuata</name>
    <dbReference type="NCBI Taxonomy" id="6087"/>
    <lineage>
        <taxon>Eukaryota</taxon>
        <taxon>Metazoa</taxon>
        <taxon>Cnidaria</taxon>
        <taxon>Hydrozoa</taxon>
        <taxon>Hydroidolina</taxon>
        <taxon>Anthoathecata</taxon>
        <taxon>Aplanulata</taxon>
        <taxon>Hydridae</taxon>
        <taxon>Hydra</taxon>
    </lineage>
</organism>
<dbReference type="GeneID" id="136081783"/>
<sequence length="196" mass="22435">MILTSEEDTIVKCVCCKNYAYQAMNRKKLTNLIMDVLKIRDYANKKMKGRRKFIALKKSLSKSFWRLWDAKHVNVSLKRQGIITMNRAMNCTCEMACSHLDDLAKELVECDIMINKNQEVSGHWTRQIDLSQIFNHDETPQFVNFGVNGSASGLVYGGRGERCQKMFRQNCECVIINPMVSLSGEKCICHVIVGTQ</sequence>